<name>A0A6G1ESX0_9ORYZ</name>
<dbReference type="InterPro" id="IPR017853">
    <property type="entry name" value="GH"/>
</dbReference>
<feature type="non-terminal residue" evidence="1">
    <location>
        <position position="1"/>
    </location>
</feature>
<reference evidence="1 2" key="1">
    <citation type="submission" date="2019-11" db="EMBL/GenBank/DDBJ databases">
        <title>Whole genome sequence of Oryza granulata.</title>
        <authorList>
            <person name="Li W."/>
        </authorList>
    </citation>
    <scope>NUCLEOTIDE SEQUENCE [LARGE SCALE GENOMIC DNA]</scope>
    <source>
        <strain evidence="2">cv. Menghai</strain>
        <tissue evidence="1">Leaf</tissue>
    </source>
</reference>
<protein>
    <submittedName>
        <fullName evidence="1">Uncharacterized protein</fullName>
    </submittedName>
</protein>
<sequence length="119" mass="13534">AAQKGIVGINIYSMWFYPLTDSAEDIVATERVKDYNVWMRFGLIFKNEKQQQMTAQKANYTGAIRASYLVLNKLLAMSTTAQLPRLPRRSARWYSDFLKNNAVIEVEDGFVPAASHAQL</sequence>
<evidence type="ECO:0000313" key="2">
    <source>
        <dbReference type="Proteomes" id="UP000479710"/>
    </source>
</evidence>
<evidence type="ECO:0000313" key="1">
    <source>
        <dbReference type="EMBL" id="KAF0927695.1"/>
    </source>
</evidence>
<dbReference type="Gene3D" id="3.20.20.80">
    <property type="entry name" value="Glycosidases"/>
    <property type="match status" value="1"/>
</dbReference>
<accession>A0A6G1ESX0</accession>
<dbReference type="SUPFAM" id="SSF51445">
    <property type="entry name" value="(Trans)glycosidases"/>
    <property type="match status" value="1"/>
</dbReference>
<comment type="caution">
    <text evidence="1">The sequence shown here is derived from an EMBL/GenBank/DDBJ whole genome shotgun (WGS) entry which is preliminary data.</text>
</comment>
<dbReference type="Proteomes" id="UP000479710">
    <property type="component" value="Unassembled WGS sequence"/>
</dbReference>
<proteinExistence type="predicted"/>
<dbReference type="AlphaFoldDB" id="A0A6G1ESX0"/>
<keyword evidence="2" id="KW-1185">Reference proteome</keyword>
<dbReference type="EMBL" id="SPHZ02000003">
    <property type="protein sequence ID" value="KAF0927695.1"/>
    <property type="molecule type" value="Genomic_DNA"/>
</dbReference>
<dbReference type="OrthoDB" id="10582208at2759"/>
<organism evidence="1 2">
    <name type="scientific">Oryza meyeriana var. granulata</name>
    <dbReference type="NCBI Taxonomy" id="110450"/>
    <lineage>
        <taxon>Eukaryota</taxon>
        <taxon>Viridiplantae</taxon>
        <taxon>Streptophyta</taxon>
        <taxon>Embryophyta</taxon>
        <taxon>Tracheophyta</taxon>
        <taxon>Spermatophyta</taxon>
        <taxon>Magnoliopsida</taxon>
        <taxon>Liliopsida</taxon>
        <taxon>Poales</taxon>
        <taxon>Poaceae</taxon>
        <taxon>BOP clade</taxon>
        <taxon>Oryzoideae</taxon>
        <taxon>Oryzeae</taxon>
        <taxon>Oryzinae</taxon>
        <taxon>Oryza</taxon>
        <taxon>Oryza meyeriana</taxon>
    </lineage>
</organism>
<gene>
    <name evidence="1" type="ORF">E2562_035606</name>
</gene>